<gene>
    <name evidence="1" type="ORF">WJX73_008371</name>
</gene>
<organism evidence="1 2">
    <name type="scientific">Symbiochloris irregularis</name>
    <dbReference type="NCBI Taxonomy" id="706552"/>
    <lineage>
        <taxon>Eukaryota</taxon>
        <taxon>Viridiplantae</taxon>
        <taxon>Chlorophyta</taxon>
        <taxon>core chlorophytes</taxon>
        <taxon>Trebouxiophyceae</taxon>
        <taxon>Trebouxiales</taxon>
        <taxon>Trebouxiaceae</taxon>
        <taxon>Symbiochloris</taxon>
    </lineage>
</organism>
<dbReference type="AlphaFoldDB" id="A0AAW1PG89"/>
<dbReference type="EMBL" id="JALJOQ010000032">
    <property type="protein sequence ID" value="KAK9807289.1"/>
    <property type="molecule type" value="Genomic_DNA"/>
</dbReference>
<keyword evidence="2" id="KW-1185">Reference proteome</keyword>
<accession>A0AAW1PG89</accession>
<sequence>MRNRINRLTMRDTGSQILIVKFANNYNSVRMLLPRVVGALAQALRIVVPKLIVFALYERVPNNYAPLMACCCEDLPAILRIIEIARKVLD</sequence>
<dbReference type="Proteomes" id="UP001465755">
    <property type="component" value="Unassembled WGS sequence"/>
</dbReference>
<name>A0AAW1PG89_9CHLO</name>
<protein>
    <submittedName>
        <fullName evidence="1">Uncharacterized protein</fullName>
    </submittedName>
</protein>
<proteinExistence type="predicted"/>
<evidence type="ECO:0000313" key="1">
    <source>
        <dbReference type="EMBL" id="KAK9807289.1"/>
    </source>
</evidence>
<evidence type="ECO:0000313" key="2">
    <source>
        <dbReference type="Proteomes" id="UP001465755"/>
    </source>
</evidence>
<comment type="caution">
    <text evidence="1">The sequence shown here is derived from an EMBL/GenBank/DDBJ whole genome shotgun (WGS) entry which is preliminary data.</text>
</comment>
<reference evidence="1 2" key="1">
    <citation type="journal article" date="2024" name="Nat. Commun.">
        <title>Phylogenomics reveals the evolutionary origins of lichenization in chlorophyte algae.</title>
        <authorList>
            <person name="Puginier C."/>
            <person name="Libourel C."/>
            <person name="Otte J."/>
            <person name="Skaloud P."/>
            <person name="Haon M."/>
            <person name="Grisel S."/>
            <person name="Petersen M."/>
            <person name="Berrin J.G."/>
            <person name="Delaux P.M."/>
            <person name="Dal Grande F."/>
            <person name="Keller J."/>
        </authorList>
    </citation>
    <scope>NUCLEOTIDE SEQUENCE [LARGE SCALE GENOMIC DNA]</scope>
    <source>
        <strain evidence="1 2">SAG 2036</strain>
    </source>
</reference>